<feature type="non-terminal residue" evidence="3">
    <location>
        <position position="1"/>
    </location>
</feature>
<evidence type="ECO:0000313" key="4">
    <source>
        <dbReference type="Proteomes" id="UP000230066"/>
    </source>
</evidence>
<name>A0A4E0QY62_FASHE</name>
<organism evidence="3 4">
    <name type="scientific">Fasciola hepatica</name>
    <name type="common">Liver fluke</name>
    <dbReference type="NCBI Taxonomy" id="6192"/>
    <lineage>
        <taxon>Eukaryota</taxon>
        <taxon>Metazoa</taxon>
        <taxon>Spiralia</taxon>
        <taxon>Lophotrochozoa</taxon>
        <taxon>Platyhelminthes</taxon>
        <taxon>Trematoda</taxon>
        <taxon>Digenea</taxon>
        <taxon>Plagiorchiida</taxon>
        <taxon>Echinostomata</taxon>
        <taxon>Echinostomatoidea</taxon>
        <taxon>Fasciolidae</taxon>
        <taxon>Fasciola</taxon>
    </lineage>
</organism>
<comment type="caution">
    <text evidence="3">The sequence shown here is derived from an EMBL/GenBank/DDBJ whole genome shotgun (WGS) entry which is preliminary data.</text>
</comment>
<dbReference type="Proteomes" id="UP000230066">
    <property type="component" value="Unassembled WGS sequence"/>
</dbReference>
<reference evidence="3" key="1">
    <citation type="submission" date="2019-03" db="EMBL/GenBank/DDBJ databases">
        <title>Improved annotation for the trematode Fasciola hepatica.</title>
        <authorList>
            <person name="Choi Y.-J."/>
            <person name="Martin J."/>
            <person name="Mitreva M."/>
        </authorList>
    </citation>
    <scope>NUCLEOTIDE SEQUENCE [LARGE SCALE GENOMIC DNA]</scope>
</reference>
<keyword evidence="1" id="KW-0812">Transmembrane</keyword>
<keyword evidence="1" id="KW-1133">Transmembrane helix</keyword>
<evidence type="ECO:0000259" key="2">
    <source>
        <dbReference type="Pfam" id="PF16020"/>
    </source>
</evidence>
<keyword evidence="4" id="KW-1185">Reference proteome</keyword>
<evidence type="ECO:0000256" key="1">
    <source>
        <dbReference type="SAM" id="Phobius"/>
    </source>
</evidence>
<sequence length="117" mass="13845">DSRCVRFFQFCKQSSVVIGGVKHFRQEHHHIQPMRFPSGTYDELQVPHGSWEEWHNKQNAKYNKFLFFSFIAFTTTFLYTLKILDLGKYSLPPRNNTAEGLKFLNPDKEALEYVLKN</sequence>
<dbReference type="EMBL" id="JXXN02004954">
    <property type="protein sequence ID" value="THD20215.1"/>
    <property type="molecule type" value="Genomic_DNA"/>
</dbReference>
<accession>A0A4E0QY62</accession>
<gene>
    <name evidence="3" type="ORF">D915_009031</name>
</gene>
<feature type="domain" description="Deltamethrin resistance protein prag01" evidence="2">
    <location>
        <begin position="42"/>
        <end position="81"/>
    </location>
</feature>
<dbReference type="InterPro" id="IPR031973">
    <property type="entry name" value="Deltameth_res_prag01"/>
</dbReference>
<proteinExistence type="predicted"/>
<keyword evidence="1" id="KW-0472">Membrane</keyword>
<protein>
    <recommendedName>
        <fullName evidence="2">Deltamethrin resistance protein prag01 domain-containing protein</fullName>
    </recommendedName>
</protein>
<evidence type="ECO:0000313" key="3">
    <source>
        <dbReference type="EMBL" id="THD20215.1"/>
    </source>
</evidence>
<feature type="transmembrane region" description="Helical" evidence="1">
    <location>
        <begin position="65"/>
        <end position="84"/>
    </location>
</feature>
<dbReference type="Pfam" id="PF16020">
    <property type="entry name" value="Deltameth_res"/>
    <property type="match status" value="1"/>
</dbReference>
<dbReference type="AlphaFoldDB" id="A0A4E0QY62"/>